<dbReference type="Pfam" id="PF08806">
    <property type="entry name" value="Sep15_SelM"/>
    <property type="match status" value="1"/>
</dbReference>
<evidence type="ECO:0000256" key="3">
    <source>
        <dbReference type="ARBA" id="ARBA00022729"/>
    </source>
</evidence>
<reference evidence="9 10" key="1">
    <citation type="submission" date="2022-05" db="EMBL/GenBank/DDBJ databases">
        <authorList>
            <consortium name="Genoscope - CEA"/>
            <person name="William W."/>
        </authorList>
    </citation>
    <scope>NUCLEOTIDE SEQUENCE [LARGE SCALE GENOMIC DNA]</scope>
</reference>
<evidence type="ECO:0000259" key="8">
    <source>
        <dbReference type="Pfam" id="PF08806"/>
    </source>
</evidence>
<keyword evidence="3 7" id="KW-0732">Signal</keyword>
<dbReference type="Proteomes" id="UP001159427">
    <property type="component" value="Unassembled WGS sequence"/>
</dbReference>
<dbReference type="InterPro" id="IPR036249">
    <property type="entry name" value="Thioredoxin-like_sf"/>
</dbReference>
<comment type="similarity">
    <text evidence="2">Belongs to the selenoprotein M/F family.</text>
</comment>
<evidence type="ECO:0000256" key="7">
    <source>
        <dbReference type="SAM" id="SignalP"/>
    </source>
</evidence>
<keyword evidence="10" id="KW-1185">Reference proteome</keyword>
<dbReference type="SUPFAM" id="SSF52833">
    <property type="entry name" value="Thioredoxin-like"/>
    <property type="match status" value="1"/>
</dbReference>
<feature type="signal peptide" evidence="7">
    <location>
        <begin position="1"/>
        <end position="27"/>
    </location>
</feature>
<dbReference type="InterPro" id="IPR039992">
    <property type="entry name" value="Sep15_SelM"/>
</dbReference>
<keyword evidence="4" id="KW-0256">Endoplasmic reticulum</keyword>
<sequence length="147" mass="16907">MVSTMDWTGYFSPFLSVFFALIQLSVSELTPEQCRELGFSVNLLCSSCDELKPFNLTSEPSLEANCRKCCHADEQEEATKKYAFGTLEVSFVRSDRPAKFPNLRINFVRGADPILKLHDENNEVQEELSIEKWNTDSVEEFLLERLR</sequence>
<dbReference type="InterPro" id="IPR014912">
    <property type="entry name" value="Sep15_SelM_dom"/>
</dbReference>
<comment type="caution">
    <text evidence="9">The sequence shown here is derived from an EMBL/GenBank/DDBJ whole genome shotgun (WGS) entry which is preliminary data.</text>
</comment>
<evidence type="ECO:0000256" key="6">
    <source>
        <dbReference type="ARBA" id="ARBA00040775"/>
    </source>
</evidence>
<dbReference type="EMBL" id="CALNXI010000068">
    <property type="protein sequence ID" value="CAH3017660.1"/>
    <property type="molecule type" value="Genomic_DNA"/>
</dbReference>
<evidence type="ECO:0000256" key="4">
    <source>
        <dbReference type="ARBA" id="ARBA00022824"/>
    </source>
</evidence>
<protein>
    <recommendedName>
        <fullName evidence="6">Selenoprotein F</fullName>
    </recommendedName>
</protein>
<evidence type="ECO:0000256" key="1">
    <source>
        <dbReference type="ARBA" id="ARBA00004319"/>
    </source>
</evidence>
<dbReference type="PANTHER" id="PTHR13077">
    <property type="entry name" value="SELENOPROTEIN F"/>
    <property type="match status" value="1"/>
</dbReference>
<dbReference type="Gene3D" id="3.40.30.50">
    <property type="entry name" value="Sep15/SelM thioredoxin-like domain, active-site redox motif"/>
    <property type="match status" value="1"/>
</dbReference>
<feature type="domain" description="Selenoprotein F/M" evidence="8">
    <location>
        <begin position="90"/>
        <end position="146"/>
    </location>
</feature>
<keyword evidence="5" id="KW-0712">Selenocysteine</keyword>
<proteinExistence type="inferred from homology"/>
<organism evidence="9 10">
    <name type="scientific">Porites evermanni</name>
    <dbReference type="NCBI Taxonomy" id="104178"/>
    <lineage>
        <taxon>Eukaryota</taxon>
        <taxon>Metazoa</taxon>
        <taxon>Cnidaria</taxon>
        <taxon>Anthozoa</taxon>
        <taxon>Hexacorallia</taxon>
        <taxon>Scleractinia</taxon>
        <taxon>Fungiina</taxon>
        <taxon>Poritidae</taxon>
        <taxon>Porites</taxon>
    </lineage>
</organism>
<evidence type="ECO:0000313" key="10">
    <source>
        <dbReference type="Proteomes" id="UP001159427"/>
    </source>
</evidence>
<comment type="subcellular location">
    <subcellularLocation>
        <location evidence="1">Endoplasmic reticulum lumen</location>
    </subcellularLocation>
</comment>
<evidence type="ECO:0000313" key="9">
    <source>
        <dbReference type="EMBL" id="CAH3017660.1"/>
    </source>
</evidence>
<accession>A0ABN8LKS5</accession>
<dbReference type="PANTHER" id="PTHR13077:SF6">
    <property type="entry name" value="SELENOPROTEIN F"/>
    <property type="match status" value="1"/>
</dbReference>
<name>A0ABN8LKS5_9CNID</name>
<dbReference type="InterPro" id="IPR038219">
    <property type="entry name" value="Sep15/SelM_sf"/>
</dbReference>
<feature type="chain" id="PRO_5045351305" description="Selenoprotein F" evidence="7">
    <location>
        <begin position="28"/>
        <end position="147"/>
    </location>
</feature>
<evidence type="ECO:0000256" key="5">
    <source>
        <dbReference type="ARBA" id="ARBA00022933"/>
    </source>
</evidence>
<evidence type="ECO:0000256" key="2">
    <source>
        <dbReference type="ARBA" id="ARBA00005742"/>
    </source>
</evidence>
<gene>
    <name evidence="9" type="ORF">PEVE_00039042</name>
</gene>